<evidence type="ECO:0000256" key="1">
    <source>
        <dbReference type="ARBA" id="ARBA00004202"/>
    </source>
</evidence>
<dbReference type="GO" id="GO:0005886">
    <property type="term" value="C:plasma membrane"/>
    <property type="evidence" value="ECO:0007669"/>
    <property type="project" value="UniProtKB-SubCell"/>
</dbReference>
<dbReference type="PANTHER" id="PTHR43297">
    <property type="entry name" value="OLIGOPEPTIDE TRANSPORT ATP-BINDING PROTEIN APPD"/>
    <property type="match status" value="1"/>
</dbReference>
<dbReference type="NCBIfam" id="NF007739">
    <property type="entry name" value="PRK10419.1"/>
    <property type="match status" value="2"/>
</dbReference>
<organism evidence="9 10">
    <name type="scientific">Candidatus Segetimicrobium genomatis</name>
    <dbReference type="NCBI Taxonomy" id="2569760"/>
    <lineage>
        <taxon>Bacteria</taxon>
        <taxon>Bacillati</taxon>
        <taxon>Candidatus Sysuimicrobiota</taxon>
        <taxon>Candidatus Sysuimicrobiia</taxon>
        <taxon>Candidatus Sysuimicrobiales</taxon>
        <taxon>Candidatus Segetimicrobiaceae</taxon>
        <taxon>Candidatus Segetimicrobium</taxon>
    </lineage>
</organism>
<dbReference type="Pfam" id="PF08352">
    <property type="entry name" value="oligo_HPY"/>
    <property type="match status" value="2"/>
</dbReference>
<proteinExistence type="inferred from homology"/>
<dbReference type="Proteomes" id="UP000318509">
    <property type="component" value="Unassembled WGS sequence"/>
</dbReference>
<keyword evidence="6 9" id="KW-0067">ATP-binding</keyword>
<evidence type="ECO:0000256" key="7">
    <source>
        <dbReference type="ARBA" id="ARBA00023136"/>
    </source>
</evidence>
<dbReference type="InterPro" id="IPR050388">
    <property type="entry name" value="ABC_Ni/Peptide_Import"/>
</dbReference>
<gene>
    <name evidence="9" type="ORF">E6H00_12690</name>
</gene>
<dbReference type="InterPro" id="IPR003593">
    <property type="entry name" value="AAA+_ATPase"/>
</dbReference>
<comment type="similarity">
    <text evidence="2">Belongs to the ABC transporter superfamily.</text>
</comment>
<protein>
    <submittedName>
        <fullName evidence="9">ABC transporter ATP-binding protein</fullName>
    </submittedName>
</protein>
<evidence type="ECO:0000256" key="6">
    <source>
        <dbReference type="ARBA" id="ARBA00022840"/>
    </source>
</evidence>
<dbReference type="SUPFAM" id="SSF52540">
    <property type="entry name" value="P-loop containing nucleoside triphosphate hydrolases"/>
    <property type="match status" value="2"/>
</dbReference>
<evidence type="ECO:0000256" key="2">
    <source>
        <dbReference type="ARBA" id="ARBA00005417"/>
    </source>
</evidence>
<keyword evidence="3" id="KW-0813">Transport</keyword>
<dbReference type="PANTHER" id="PTHR43297:SF2">
    <property type="entry name" value="DIPEPTIDE TRANSPORT ATP-BINDING PROTEIN DPPD"/>
    <property type="match status" value="1"/>
</dbReference>
<sequence>MTPPLLEVEGLTVSYRRAGTWGTAVSNVSLGIGRGEAYGLVGESGCGKTTLALALMRYLPRNGRIDAGAIRVDGEDLTRLDGEALRRWRGARLAMVYQDPAGALNPALRVGDQIAEVYRFHRGAGRKEAARRAAEALAKVAMPDPDDIMRRYPHQLSGGQQQRVVIAMALAGGPRLLLLDEPTTGLDVTIEAEIIDLIAALRAEIDASILLISHNLGLVSRMCDRIGIMYAGRIVEEGPAHDLLHAPRHPYTMGLLRCVPRFEPGKGRVRLEPIPGALPFLGDAIAGCAFHPRCVLAKARCRGREPELYDVGPGRRSRCYFWEDVPQMPHTYPAAVPGTGGTSAETLLEVSGLRKSYHGRGGDTVAVDDVSLEVRKEETLGLVGESGSGKTTLARCLVGLTVPDAGTLVFAGAPEPWKGSRRGLRILQAMQMVFQNPDTTLNPSWTIRRILTRAVQVLLHLGGRAGQRRVAELARQVRLEPRYLDLRAAQLSGGLRQRAAIARALAGKPALAVCDEPVSALDVSVQAAILGLLEELQATEGVSYVLISHDLAVVRYLADRIGVMYMAQLVETGDTEAIFAGPTHPYTEALLSAIPTIDGDEARPRIRLGSDIPSLAHPPAGCRFHTRCPRKLGAICEREAPPWQDAGQDHLIRCHIAPDDLRKLQTPPGARPR</sequence>
<evidence type="ECO:0000313" key="9">
    <source>
        <dbReference type="EMBL" id="TMI88408.1"/>
    </source>
</evidence>
<dbReference type="NCBIfam" id="NF008453">
    <property type="entry name" value="PRK11308.1"/>
    <property type="match status" value="2"/>
</dbReference>
<name>A0A537JXZ3_9BACT</name>
<dbReference type="PROSITE" id="PS00211">
    <property type="entry name" value="ABC_TRANSPORTER_1"/>
    <property type="match status" value="1"/>
</dbReference>
<evidence type="ECO:0000256" key="4">
    <source>
        <dbReference type="ARBA" id="ARBA00022475"/>
    </source>
</evidence>
<evidence type="ECO:0000256" key="3">
    <source>
        <dbReference type="ARBA" id="ARBA00022448"/>
    </source>
</evidence>
<dbReference type="FunFam" id="3.40.50.300:FF:000016">
    <property type="entry name" value="Oligopeptide ABC transporter ATP-binding component"/>
    <property type="match status" value="1"/>
</dbReference>
<comment type="subcellular location">
    <subcellularLocation>
        <location evidence="1">Cell membrane</location>
        <topology evidence="1">Peripheral membrane protein</topology>
    </subcellularLocation>
</comment>
<dbReference type="GO" id="GO:0005524">
    <property type="term" value="F:ATP binding"/>
    <property type="evidence" value="ECO:0007669"/>
    <property type="project" value="UniProtKB-KW"/>
</dbReference>
<dbReference type="InterPro" id="IPR013563">
    <property type="entry name" value="Oligopep_ABC_C"/>
</dbReference>
<dbReference type="InterPro" id="IPR017871">
    <property type="entry name" value="ABC_transporter-like_CS"/>
</dbReference>
<dbReference type="SMART" id="SM00382">
    <property type="entry name" value="AAA"/>
    <property type="match status" value="2"/>
</dbReference>
<keyword evidence="5" id="KW-0547">Nucleotide-binding</keyword>
<keyword evidence="7" id="KW-0472">Membrane</keyword>
<evidence type="ECO:0000313" key="10">
    <source>
        <dbReference type="Proteomes" id="UP000318509"/>
    </source>
</evidence>
<keyword evidence="4" id="KW-1003">Cell membrane</keyword>
<dbReference type="AlphaFoldDB" id="A0A537JXZ3"/>
<accession>A0A537JXZ3</accession>
<evidence type="ECO:0000259" key="8">
    <source>
        <dbReference type="PROSITE" id="PS50893"/>
    </source>
</evidence>
<dbReference type="Pfam" id="PF00005">
    <property type="entry name" value="ABC_tran"/>
    <property type="match status" value="2"/>
</dbReference>
<dbReference type="PROSITE" id="PS50893">
    <property type="entry name" value="ABC_TRANSPORTER_2"/>
    <property type="match status" value="2"/>
</dbReference>
<reference evidence="9 10" key="1">
    <citation type="journal article" date="2019" name="Nat. Microbiol.">
        <title>Mediterranean grassland soil C-N compound turnover is dependent on rainfall and depth, and is mediated by genomically divergent microorganisms.</title>
        <authorList>
            <person name="Diamond S."/>
            <person name="Andeer P.F."/>
            <person name="Li Z."/>
            <person name="Crits-Christoph A."/>
            <person name="Burstein D."/>
            <person name="Anantharaman K."/>
            <person name="Lane K.R."/>
            <person name="Thomas B.C."/>
            <person name="Pan C."/>
            <person name="Northen T.R."/>
            <person name="Banfield J.F."/>
        </authorList>
    </citation>
    <scope>NUCLEOTIDE SEQUENCE [LARGE SCALE GENOMIC DNA]</scope>
    <source>
        <strain evidence="9">NP_3</strain>
    </source>
</reference>
<dbReference type="GO" id="GO:0016887">
    <property type="term" value="F:ATP hydrolysis activity"/>
    <property type="evidence" value="ECO:0007669"/>
    <property type="project" value="InterPro"/>
</dbReference>
<dbReference type="Gene3D" id="3.40.50.300">
    <property type="entry name" value="P-loop containing nucleotide triphosphate hydrolases"/>
    <property type="match status" value="2"/>
</dbReference>
<comment type="caution">
    <text evidence="9">The sequence shown here is derived from an EMBL/GenBank/DDBJ whole genome shotgun (WGS) entry which is preliminary data.</text>
</comment>
<dbReference type="InterPro" id="IPR003439">
    <property type="entry name" value="ABC_transporter-like_ATP-bd"/>
</dbReference>
<dbReference type="EMBL" id="VBAK01000140">
    <property type="protein sequence ID" value="TMI88408.1"/>
    <property type="molecule type" value="Genomic_DNA"/>
</dbReference>
<dbReference type="CDD" id="cd03257">
    <property type="entry name" value="ABC_NikE_OppD_transporters"/>
    <property type="match status" value="2"/>
</dbReference>
<dbReference type="NCBIfam" id="TIGR01727">
    <property type="entry name" value="oligo_HPY"/>
    <property type="match status" value="2"/>
</dbReference>
<dbReference type="GO" id="GO:0015833">
    <property type="term" value="P:peptide transport"/>
    <property type="evidence" value="ECO:0007669"/>
    <property type="project" value="InterPro"/>
</dbReference>
<feature type="domain" description="ABC transporter" evidence="8">
    <location>
        <begin position="6"/>
        <end position="256"/>
    </location>
</feature>
<dbReference type="InterPro" id="IPR027417">
    <property type="entry name" value="P-loop_NTPase"/>
</dbReference>
<evidence type="ECO:0000256" key="5">
    <source>
        <dbReference type="ARBA" id="ARBA00022741"/>
    </source>
</evidence>
<feature type="domain" description="ABC transporter" evidence="8">
    <location>
        <begin position="348"/>
        <end position="591"/>
    </location>
</feature>